<evidence type="ECO:0000313" key="3">
    <source>
        <dbReference type="Proteomes" id="UP000274346"/>
    </source>
</evidence>
<dbReference type="EC" id="3.5.3.3" evidence="2"/>
<organism evidence="2 3">
    <name type="scientific">Raoultella terrigena</name>
    <name type="common">Klebsiella terrigena</name>
    <dbReference type="NCBI Taxonomy" id="577"/>
    <lineage>
        <taxon>Bacteria</taxon>
        <taxon>Pseudomonadati</taxon>
        <taxon>Pseudomonadota</taxon>
        <taxon>Gammaproteobacteria</taxon>
        <taxon>Enterobacterales</taxon>
        <taxon>Enterobacteriaceae</taxon>
        <taxon>Klebsiella/Raoultella group</taxon>
        <taxon>Raoultella</taxon>
    </lineage>
</organism>
<name>A0A3P8J2A1_RAOTE</name>
<dbReference type="PANTHER" id="PTHR46112">
    <property type="entry name" value="AMINOPEPTIDASE"/>
    <property type="match status" value="1"/>
</dbReference>
<dbReference type="EMBL" id="LR131271">
    <property type="protein sequence ID" value="VDR28519.1"/>
    <property type="molecule type" value="Genomic_DNA"/>
</dbReference>
<gene>
    <name evidence="2" type="ORF">NCTC13098_04903</name>
</gene>
<dbReference type="Proteomes" id="UP000274346">
    <property type="component" value="Chromosome"/>
</dbReference>
<dbReference type="InterPro" id="IPR029149">
    <property type="entry name" value="Creatin/AminoP/Spt16_N"/>
</dbReference>
<reference evidence="2 3" key="1">
    <citation type="submission" date="2018-12" db="EMBL/GenBank/DDBJ databases">
        <authorList>
            <consortium name="Pathogen Informatics"/>
        </authorList>
    </citation>
    <scope>NUCLEOTIDE SEQUENCE [LARGE SCALE GENOMIC DNA]</scope>
    <source>
        <strain evidence="2 3">NCTC13098</strain>
    </source>
</reference>
<protein>
    <submittedName>
        <fullName evidence="2">Creatinase</fullName>
        <ecNumber evidence="2">3.5.3.3</ecNumber>
    </submittedName>
</protein>
<proteinExistence type="predicted"/>
<accession>A0A3P8J2A1</accession>
<dbReference type="InterPro" id="IPR000587">
    <property type="entry name" value="Creatinase_N"/>
</dbReference>
<dbReference type="KEGG" id="rtg:NCTC13098_04903"/>
<sequence>MSMPDIIELANGQKVKGTFSTNEMQRRLSGLREAMEVDSIDAVILTSVHNINYYGDFLYCSFGRQYALVVTPSQSFLITTNIDGGQGWRRSYGANIVYTGLAA</sequence>
<dbReference type="AlphaFoldDB" id="A0A3P8J2A1"/>
<dbReference type="SUPFAM" id="SSF53092">
    <property type="entry name" value="Creatinase/prolidase N-terminal domain"/>
    <property type="match status" value="1"/>
</dbReference>
<dbReference type="Gene3D" id="3.40.350.10">
    <property type="entry name" value="Creatinase/prolidase N-terminal domain"/>
    <property type="match status" value="1"/>
</dbReference>
<dbReference type="Pfam" id="PF01321">
    <property type="entry name" value="Creatinase_N"/>
    <property type="match status" value="1"/>
</dbReference>
<dbReference type="GO" id="GO:0016980">
    <property type="term" value="F:creatinase activity"/>
    <property type="evidence" value="ECO:0007669"/>
    <property type="project" value="UniProtKB-EC"/>
</dbReference>
<evidence type="ECO:0000313" key="2">
    <source>
        <dbReference type="EMBL" id="VDR28519.1"/>
    </source>
</evidence>
<dbReference type="InterPro" id="IPR050659">
    <property type="entry name" value="Peptidase_M24B"/>
</dbReference>
<evidence type="ECO:0000259" key="1">
    <source>
        <dbReference type="Pfam" id="PF01321"/>
    </source>
</evidence>
<dbReference type="PANTHER" id="PTHR46112:SF2">
    <property type="entry name" value="XAA-PRO AMINOPEPTIDASE P-RELATED"/>
    <property type="match status" value="1"/>
</dbReference>
<keyword evidence="2" id="KW-0378">Hydrolase</keyword>
<feature type="domain" description="Creatinase N-terminal" evidence="1">
    <location>
        <begin position="27"/>
        <end position="81"/>
    </location>
</feature>